<feature type="domain" description="Glycosyl transferase family 1" evidence="1">
    <location>
        <begin position="105"/>
        <end position="245"/>
    </location>
</feature>
<dbReference type="InterPro" id="IPR050194">
    <property type="entry name" value="Glycosyltransferase_grp1"/>
</dbReference>
<dbReference type="EMBL" id="BBSA01000001">
    <property type="protein sequence ID" value="GAM60041.1"/>
    <property type="molecule type" value="Genomic_DNA"/>
</dbReference>
<dbReference type="CDD" id="cd03801">
    <property type="entry name" value="GT4_PimA-like"/>
    <property type="match status" value="1"/>
</dbReference>
<proteinExistence type="predicted"/>
<keyword evidence="2" id="KW-0808">Transferase</keyword>
<dbReference type="Proteomes" id="UP000031670">
    <property type="component" value="Unassembled WGS sequence"/>
</dbReference>
<sequence>MFRLLLVRASIPSQIVVASGPGVDLAAYLVAHLFNIKLIQIIHGPIAKSRSSHWCLNQGHTTFYLPSAKASIQFCLDAQVLEQNFVPFINGLSKWPKAQIENSLPISVFWAASLLKWKGLDLLTEAMQTEDLNHCLHANVCYIKPQQTKAEQSQINNDIKHIHWYENPQDLDQIRATSHVYVSTSVNEPFGLSTLEALACGLIVVIPRDGAYWDRILVEGQHCLKYEPNNAQSLHSVLRMVLHRKECFWHLGMSGQAIARQYTAEKAYQEIAQSLLASQPIASLAKQD</sequence>
<dbReference type="PANTHER" id="PTHR45947">
    <property type="entry name" value="SULFOQUINOVOSYL TRANSFERASE SQD2"/>
    <property type="match status" value="1"/>
</dbReference>
<gene>
    <name evidence="2" type="ORF">JCM19232_374</name>
</gene>
<dbReference type="SUPFAM" id="SSF53756">
    <property type="entry name" value="UDP-Glycosyltransferase/glycogen phosphorylase"/>
    <property type="match status" value="1"/>
</dbReference>
<dbReference type="InterPro" id="IPR001296">
    <property type="entry name" value="Glyco_trans_1"/>
</dbReference>
<dbReference type="PANTHER" id="PTHR45947:SF3">
    <property type="entry name" value="SULFOQUINOVOSYL TRANSFERASE SQD2"/>
    <property type="match status" value="1"/>
</dbReference>
<accession>A0A0B8P1F4</accession>
<reference evidence="2 3" key="2">
    <citation type="submission" date="2015-01" db="EMBL/GenBank/DDBJ databases">
        <authorList>
            <consortium name="NBRP consortium"/>
            <person name="Sawabe T."/>
            <person name="Meirelles P."/>
            <person name="Feng G."/>
            <person name="Sayaka M."/>
            <person name="Hattori M."/>
            <person name="Ohkuma M."/>
        </authorList>
    </citation>
    <scope>NUCLEOTIDE SEQUENCE [LARGE SCALE GENOMIC DNA]</scope>
    <source>
        <strain evidence="2 3">JCM19232</strain>
    </source>
</reference>
<organism evidence="2 3">
    <name type="scientific">Vibrio ishigakensis</name>
    <dbReference type="NCBI Taxonomy" id="1481914"/>
    <lineage>
        <taxon>Bacteria</taxon>
        <taxon>Pseudomonadati</taxon>
        <taxon>Pseudomonadota</taxon>
        <taxon>Gammaproteobacteria</taxon>
        <taxon>Vibrionales</taxon>
        <taxon>Vibrionaceae</taxon>
        <taxon>Vibrio</taxon>
    </lineage>
</organism>
<dbReference type="AlphaFoldDB" id="A0A0B8P1F4"/>
<dbReference type="GO" id="GO:0016757">
    <property type="term" value="F:glycosyltransferase activity"/>
    <property type="evidence" value="ECO:0007669"/>
    <property type="project" value="InterPro"/>
</dbReference>
<name>A0A0B8P1F4_9VIBR</name>
<comment type="caution">
    <text evidence="2">The sequence shown here is derived from an EMBL/GenBank/DDBJ whole genome shotgun (WGS) entry which is preliminary data.</text>
</comment>
<evidence type="ECO:0000313" key="3">
    <source>
        <dbReference type="Proteomes" id="UP000031670"/>
    </source>
</evidence>
<evidence type="ECO:0000259" key="1">
    <source>
        <dbReference type="Pfam" id="PF00534"/>
    </source>
</evidence>
<evidence type="ECO:0000313" key="2">
    <source>
        <dbReference type="EMBL" id="GAM60041.1"/>
    </source>
</evidence>
<reference evidence="2 3" key="1">
    <citation type="submission" date="2015-01" db="EMBL/GenBank/DDBJ databases">
        <title>Vibrio sp. C5 JCM 19232 whole genome shotgun sequence.</title>
        <authorList>
            <person name="Sawabe T."/>
            <person name="Meirelles P."/>
            <person name="Feng G."/>
            <person name="Sayaka M."/>
            <person name="Hattori M."/>
            <person name="Ohkuma M."/>
        </authorList>
    </citation>
    <scope>NUCLEOTIDE SEQUENCE [LARGE SCALE GENOMIC DNA]</scope>
    <source>
        <strain evidence="2 3">JCM19232</strain>
    </source>
</reference>
<dbReference type="Gene3D" id="3.40.50.2000">
    <property type="entry name" value="Glycogen Phosphorylase B"/>
    <property type="match status" value="1"/>
</dbReference>
<protein>
    <submittedName>
        <fullName evidence="2">Glycosyltransferase sypJ</fullName>
    </submittedName>
</protein>
<dbReference type="Pfam" id="PF00534">
    <property type="entry name" value="Glycos_transf_1"/>
    <property type="match status" value="1"/>
</dbReference>